<dbReference type="CDD" id="cd00093">
    <property type="entry name" value="HTH_XRE"/>
    <property type="match status" value="1"/>
</dbReference>
<dbReference type="PROSITE" id="PS50943">
    <property type="entry name" value="HTH_CROC1"/>
    <property type="match status" value="1"/>
</dbReference>
<sequence>MNTKKIKELMDNAELTRHQIAQKVGVNHSVIYKIYDGSTKEIKISTAFKLADALGVDINEFREE</sequence>
<organism evidence="2 3">
    <name type="scientific">Aerococcus agrisoli</name>
    <dbReference type="NCBI Taxonomy" id="2487350"/>
    <lineage>
        <taxon>Bacteria</taxon>
        <taxon>Bacillati</taxon>
        <taxon>Bacillota</taxon>
        <taxon>Bacilli</taxon>
        <taxon>Lactobacillales</taxon>
        <taxon>Aerococcaceae</taxon>
        <taxon>Aerococcus</taxon>
    </lineage>
</organism>
<name>A0A3N4HF01_9LACT</name>
<dbReference type="InterPro" id="IPR010982">
    <property type="entry name" value="Lambda_DNA-bd_dom_sf"/>
</dbReference>
<proteinExistence type="predicted"/>
<dbReference type="GO" id="GO:0003677">
    <property type="term" value="F:DNA binding"/>
    <property type="evidence" value="ECO:0007669"/>
    <property type="project" value="InterPro"/>
</dbReference>
<dbReference type="RefSeq" id="WP_123779167.1">
    <property type="nucleotide sequence ID" value="NZ_RKMG01000002.1"/>
</dbReference>
<dbReference type="InterPro" id="IPR001387">
    <property type="entry name" value="Cro/C1-type_HTH"/>
</dbReference>
<dbReference type="AlphaFoldDB" id="A0A3N4HF01"/>
<dbReference type="OrthoDB" id="2736659at2"/>
<protein>
    <submittedName>
        <fullName evidence="2">XRE family transcriptional regulator</fullName>
    </submittedName>
</protein>
<dbReference type="SUPFAM" id="SSF47413">
    <property type="entry name" value="lambda repressor-like DNA-binding domains"/>
    <property type="match status" value="1"/>
</dbReference>
<evidence type="ECO:0000259" key="1">
    <source>
        <dbReference type="PROSITE" id="PS50943"/>
    </source>
</evidence>
<dbReference type="Pfam" id="PF01381">
    <property type="entry name" value="HTH_3"/>
    <property type="match status" value="1"/>
</dbReference>
<accession>A0A3N4HF01</accession>
<evidence type="ECO:0000313" key="3">
    <source>
        <dbReference type="Proteomes" id="UP000273977"/>
    </source>
</evidence>
<feature type="domain" description="HTH cro/C1-type" evidence="1">
    <location>
        <begin position="6"/>
        <end position="61"/>
    </location>
</feature>
<evidence type="ECO:0000313" key="2">
    <source>
        <dbReference type="EMBL" id="RPA65064.1"/>
    </source>
</evidence>
<gene>
    <name evidence="2" type="ORF">EF384_01250</name>
</gene>
<dbReference type="EMBL" id="RKMG01000002">
    <property type="protein sequence ID" value="RPA65064.1"/>
    <property type="molecule type" value="Genomic_DNA"/>
</dbReference>
<dbReference type="SMART" id="SM00530">
    <property type="entry name" value="HTH_XRE"/>
    <property type="match status" value="1"/>
</dbReference>
<keyword evidence="3" id="KW-1185">Reference proteome</keyword>
<reference evidence="2 3" key="1">
    <citation type="submission" date="2018-11" db="EMBL/GenBank/DDBJ databases">
        <title>Aerococcus sp. SJQ22, whole genome shotgun sequence.</title>
        <authorList>
            <person name="Sun L."/>
            <person name="Gao X."/>
            <person name="Chen W."/>
            <person name="Huang K."/>
        </authorList>
    </citation>
    <scope>NUCLEOTIDE SEQUENCE [LARGE SCALE GENOMIC DNA]</scope>
    <source>
        <strain evidence="2 3">SJQ22</strain>
    </source>
</reference>
<dbReference type="Gene3D" id="1.10.260.40">
    <property type="entry name" value="lambda repressor-like DNA-binding domains"/>
    <property type="match status" value="1"/>
</dbReference>
<dbReference type="Proteomes" id="UP000273977">
    <property type="component" value="Unassembled WGS sequence"/>
</dbReference>
<comment type="caution">
    <text evidence="2">The sequence shown here is derived from an EMBL/GenBank/DDBJ whole genome shotgun (WGS) entry which is preliminary data.</text>
</comment>